<keyword evidence="1" id="KW-1185">Reference proteome</keyword>
<dbReference type="WBParaSite" id="jg25649">
    <property type="protein sequence ID" value="jg25649"/>
    <property type="gene ID" value="jg25649"/>
</dbReference>
<accession>A0A915E490</accession>
<protein>
    <submittedName>
        <fullName evidence="2">DDE Tnp4 domain-containing protein</fullName>
    </submittedName>
</protein>
<dbReference type="AlphaFoldDB" id="A0A915E490"/>
<name>A0A915E490_9BILA</name>
<evidence type="ECO:0000313" key="1">
    <source>
        <dbReference type="Proteomes" id="UP000887574"/>
    </source>
</evidence>
<organism evidence="1 2">
    <name type="scientific">Ditylenchus dipsaci</name>
    <dbReference type="NCBI Taxonomy" id="166011"/>
    <lineage>
        <taxon>Eukaryota</taxon>
        <taxon>Metazoa</taxon>
        <taxon>Ecdysozoa</taxon>
        <taxon>Nematoda</taxon>
        <taxon>Chromadorea</taxon>
        <taxon>Rhabditida</taxon>
        <taxon>Tylenchina</taxon>
        <taxon>Tylenchomorpha</taxon>
        <taxon>Sphaerularioidea</taxon>
        <taxon>Anguinidae</taxon>
        <taxon>Anguininae</taxon>
        <taxon>Ditylenchus</taxon>
    </lineage>
</organism>
<dbReference type="Proteomes" id="UP000887574">
    <property type="component" value="Unplaced"/>
</dbReference>
<sequence length="208" mass="23451">MGHSEYKKQVLNGAVWEKIGKELGKSKDDHSSTSCSEVFKTPSTAEEWNRITTKFWESGILQIQFGPSAIDGKHILLKAPTNTGSLHYNYKGGFSTVLLAICDADYKCVYADVGNYGKDSDGGKLSSSSDFFSLTFNLSDFSGIFGRCSFKEALDRKVLICQKRKIFLELMFYTSFHCRRCSVPLRDNIMRPFPGDELDYAGCCYWDQ</sequence>
<reference evidence="2" key="1">
    <citation type="submission" date="2022-11" db="UniProtKB">
        <authorList>
            <consortium name="WormBaseParasite"/>
        </authorList>
    </citation>
    <scope>IDENTIFICATION</scope>
</reference>
<proteinExistence type="predicted"/>
<evidence type="ECO:0000313" key="2">
    <source>
        <dbReference type="WBParaSite" id="jg25649"/>
    </source>
</evidence>